<evidence type="ECO:0000259" key="1">
    <source>
        <dbReference type="Pfam" id="PF16976"/>
    </source>
</evidence>
<organism evidence="2">
    <name type="scientific">freshwater metagenome</name>
    <dbReference type="NCBI Taxonomy" id="449393"/>
    <lineage>
        <taxon>unclassified sequences</taxon>
        <taxon>metagenomes</taxon>
        <taxon>ecological metagenomes</taxon>
    </lineage>
</organism>
<protein>
    <submittedName>
        <fullName evidence="2">Unannotated protein</fullName>
    </submittedName>
</protein>
<dbReference type="EMBL" id="CAEZSO010000083">
    <property type="protein sequence ID" value="CAB4543038.1"/>
    <property type="molecule type" value="Genomic_DNA"/>
</dbReference>
<gene>
    <name evidence="2" type="ORF">UFOPK1446_00508</name>
</gene>
<dbReference type="InterPro" id="IPR017592">
    <property type="entry name" value="Pilus_assmbl_Flp-typ_CpaB"/>
</dbReference>
<name>A0A6J6BY74_9ZZZZ</name>
<dbReference type="AlphaFoldDB" id="A0A6J6BY74"/>
<accession>A0A6J6BY74</accession>
<dbReference type="InterPro" id="IPR031571">
    <property type="entry name" value="RcpC_dom"/>
</dbReference>
<sequence>MPRRTVLLIASLGAAFLGVLLVIVYVNGVDSRARKGQEIVEVLYTKVPIQLGTSGATAEQGGAFELRKVARDAAAAGALSSVGPIQGLTALIAIPAGQPVTSAQWGESNATSSLAIPGTKVAISIQLGDTQRVAGFVTPGSDVAIFITRNNATNVLIPRVRVLAVGSSTINGSAGNSEAVPSSIFTLALDQNDAEKVILGQGNGALSFALLSKDSRTGRNGRTTTSDLR</sequence>
<dbReference type="NCBIfam" id="TIGR03177">
    <property type="entry name" value="pilus_cpaB"/>
    <property type="match status" value="1"/>
</dbReference>
<reference evidence="2" key="1">
    <citation type="submission" date="2020-05" db="EMBL/GenBank/DDBJ databases">
        <authorList>
            <person name="Chiriac C."/>
            <person name="Salcher M."/>
            <person name="Ghai R."/>
            <person name="Kavagutti S V."/>
        </authorList>
    </citation>
    <scope>NUCLEOTIDE SEQUENCE</scope>
</reference>
<feature type="domain" description="Flp pilus assembly protein RcpC/CpaB" evidence="1">
    <location>
        <begin position="115"/>
        <end position="210"/>
    </location>
</feature>
<dbReference type="Pfam" id="PF16976">
    <property type="entry name" value="RcpC"/>
    <property type="match status" value="1"/>
</dbReference>
<proteinExistence type="predicted"/>
<evidence type="ECO:0000313" key="2">
    <source>
        <dbReference type="EMBL" id="CAB4543038.1"/>
    </source>
</evidence>